<accession>A0A1H3HUE9</accession>
<protein>
    <submittedName>
        <fullName evidence="2">Uncharacterized protein</fullName>
    </submittedName>
</protein>
<dbReference type="RefSeq" id="WP_089881313.1">
    <property type="nucleotide sequence ID" value="NZ_FNPF01000004.1"/>
</dbReference>
<dbReference type="Proteomes" id="UP000199286">
    <property type="component" value="Unassembled WGS sequence"/>
</dbReference>
<feature type="signal peptide" evidence="1">
    <location>
        <begin position="1"/>
        <end position="32"/>
    </location>
</feature>
<name>A0A1H3HUE9_9RHOB</name>
<reference evidence="2 3" key="1">
    <citation type="submission" date="2016-10" db="EMBL/GenBank/DDBJ databases">
        <authorList>
            <person name="de Groot N.N."/>
        </authorList>
    </citation>
    <scope>NUCLEOTIDE SEQUENCE [LARGE SCALE GENOMIC DNA]</scope>
    <source>
        <strain evidence="2 3">DSM 26880</strain>
    </source>
</reference>
<dbReference type="STRING" id="321339.SAMN05444340_104171"/>
<evidence type="ECO:0000256" key="1">
    <source>
        <dbReference type="SAM" id="SignalP"/>
    </source>
</evidence>
<evidence type="ECO:0000313" key="2">
    <source>
        <dbReference type="EMBL" id="SDY19052.1"/>
    </source>
</evidence>
<organism evidence="2 3">
    <name type="scientific">Citreimonas salinaria</name>
    <dbReference type="NCBI Taxonomy" id="321339"/>
    <lineage>
        <taxon>Bacteria</taxon>
        <taxon>Pseudomonadati</taxon>
        <taxon>Pseudomonadota</taxon>
        <taxon>Alphaproteobacteria</taxon>
        <taxon>Rhodobacterales</taxon>
        <taxon>Roseobacteraceae</taxon>
        <taxon>Citreimonas</taxon>
    </lineage>
</organism>
<evidence type="ECO:0000313" key="3">
    <source>
        <dbReference type="Proteomes" id="UP000199286"/>
    </source>
</evidence>
<keyword evidence="1" id="KW-0732">Signal</keyword>
<feature type="chain" id="PRO_5011719491" evidence="1">
    <location>
        <begin position="33"/>
        <end position="166"/>
    </location>
</feature>
<dbReference type="EMBL" id="FNPF01000004">
    <property type="protein sequence ID" value="SDY19052.1"/>
    <property type="molecule type" value="Genomic_DNA"/>
</dbReference>
<gene>
    <name evidence="2" type="ORF">SAMN05444340_104171</name>
</gene>
<sequence length="166" mass="16886">MSRITQIKKTAAGPGAMFGLALSALFAVPALAQEDDGVATFGSSGSAAMFGVTTTLNETETEGAPEDIATLISDLEEDTMPEIAWQSVSSVTEVETVTLDSMSGDAEGLDSALSDASGKIGRIRAGIESDSTLRAALEEAGYAPGDVIAAYGSSATEISLVVDTRS</sequence>
<dbReference type="AlphaFoldDB" id="A0A1H3HUE9"/>
<keyword evidence="3" id="KW-1185">Reference proteome</keyword>
<proteinExistence type="predicted"/>